<dbReference type="GO" id="GO:0005737">
    <property type="term" value="C:cytoplasm"/>
    <property type="evidence" value="ECO:0007669"/>
    <property type="project" value="UniProtKB-SubCell"/>
</dbReference>
<dbReference type="InterPro" id="IPR023485">
    <property type="entry name" value="Ptyr_pPase"/>
</dbReference>
<feature type="active site" description="Proton donor" evidence="6">
    <location>
        <position position="126"/>
    </location>
</feature>
<dbReference type="InterPro" id="IPR050438">
    <property type="entry name" value="LMW_PTPase"/>
</dbReference>
<dbReference type="STRING" id="667725.A0A0L0FMA2"/>
<dbReference type="InterPro" id="IPR036196">
    <property type="entry name" value="Ptyr_pPase_sf"/>
</dbReference>
<organism evidence="8 9">
    <name type="scientific">Sphaeroforma arctica JP610</name>
    <dbReference type="NCBI Taxonomy" id="667725"/>
    <lineage>
        <taxon>Eukaryota</taxon>
        <taxon>Ichthyosporea</taxon>
        <taxon>Ichthyophonida</taxon>
        <taxon>Sphaeroforma</taxon>
    </lineage>
</organism>
<feature type="non-terminal residue" evidence="8">
    <location>
        <position position="129"/>
    </location>
</feature>
<dbReference type="eggNOG" id="KOG3217">
    <property type="taxonomic scope" value="Eukaryota"/>
</dbReference>
<dbReference type="PRINTS" id="PR00719">
    <property type="entry name" value="LMWPTPASE"/>
</dbReference>
<evidence type="ECO:0000259" key="7">
    <source>
        <dbReference type="SMART" id="SM00226"/>
    </source>
</evidence>
<dbReference type="InterPro" id="IPR002115">
    <property type="entry name" value="Tyr_Pase_low_mol_wt_mml"/>
</dbReference>
<keyword evidence="3" id="KW-0963">Cytoplasm</keyword>
<dbReference type="GO" id="GO:0003993">
    <property type="term" value="F:acid phosphatase activity"/>
    <property type="evidence" value="ECO:0007669"/>
    <property type="project" value="InterPro"/>
</dbReference>
<dbReference type="Gene3D" id="3.40.50.2300">
    <property type="match status" value="1"/>
</dbReference>
<dbReference type="GeneID" id="25910446"/>
<protein>
    <submittedName>
        <fullName evidence="8">Low molecular weight phosphotyrosine protein phosphatase</fullName>
    </submittedName>
</protein>
<evidence type="ECO:0000313" key="8">
    <source>
        <dbReference type="EMBL" id="KNC77601.1"/>
    </source>
</evidence>
<dbReference type="Pfam" id="PF01451">
    <property type="entry name" value="LMWPc"/>
    <property type="match status" value="1"/>
</dbReference>
<accession>A0A0L0FMA2</accession>
<dbReference type="PANTHER" id="PTHR11717:SF7">
    <property type="entry name" value="LOW MOLECULAR WEIGHT PHOSPHOTYROSINE PROTEIN PHOSPHATASE"/>
    <property type="match status" value="1"/>
</dbReference>
<dbReference type="InterPro" id="IPR017867">
    <property type="entry name" value="Tyr_phospatase_low_mol_wt"/>
</dbReference>
<dbReference type="RefSeq" id="XP_014151503.1">
    <property type="nucleotide sequence ID" value="XM_014296028.1"/>
</dbReference>
<reference evidence="8 9" key="1">
    <citation type="submission" date="2011-02" db="EMBL/GenBank/DDBJ databases">
        <title>The Genome Sequence of Sphaeroforma arctica JP610.</title>
        <authorList>
            <consortium name="The Broad Institute Genome Sequencing Platform"/>
            <person name="Russ C."/>
            <person name="Cuomo C."/>
            <person name="Young S.K."/>
            <person name="Zeng Q."/>
            <person name="Gargeya S."/>
            <person name="Alvarado L."/>
            <person name="Berlin A."/>
            <person name="Chapman S.B."/>
            <person name="Chen Z."/>
            <person name="Freedman E."/>
            <person name="Gellesch M."/>
            <person name="Goldberg J."/>
            <person name="Griggs A."/>
            <person name="Gujja S."/>
            <person name="Heilman E."/>
            <person name="Heiman D."/>
            <person name="Howarth C."/>
            <person name="Mehta T."/>
            <person name="Neiman D."/>
            <person name="Pearson M."/>
            <person name="Roberts A."/>
            <person name="Saif S."/>
            <person name="Shea T."/>
            <person name="Shenoy N."/>
            <person name="Sisk P."/>
            <person name="Stolte C."/>
            <person name="Sykes S."/>
            <person name="White J."/>
            <person name="Yandava C."/>
            <person name="Burger G."/>
            <person name="Gray M.W."/>
            <person name="Holland P.W.H."/>
            <person name="King N."/>
            <person name="Lang F.B.F."/>
            <person name="Roger A.J."/>
            <person name="Ruiz-Trillo I."/>
            <person name="Haas B."/>
            <person name="Nusbaum C."/>
            <person name="Birren B."/>
        </authorList>
    </citation>
    <scope>NUCLEOTIDE SEQUENCE [LARGE SCALE GENOMIC DNA]</scope>
    <source>
        <strain evidence="8 9">JP610</strain>
    </source>
</reference>
<gene>
    <name evidence="8" type="ORF">SARC_09942</name>
</gene>
<evidence type="ECO:0000313" key="9">
    <source>
        <dbReference type="Proteomes" id="UP000054560"/>
    </source>
</evidence>
<proteinExistence type="inferred from homology"/>
<dbReference type="OrthoDB" id="3388at2759"/>
<feature type="active site" evidence="6">
    <location>
        <position position="15"/>
    </location>
</feature>
<dbReference type="FunFam" id="3.40.50.2300:FF:000105">
    <property type="entry name" value="Low molecular weight phosphotyrosine protein"/>
    <property type="match status" value="1"/>
</dbReference>
<name>A0A0L0FMA2_9EUKA</name>
<keyword evidence="5" id="KW-0904">Protein phosphatase</keyword>
<evidence type="ECO:0000256" key="1">
    <source>
        <dbReference type="ARBA" id="ARBA00004496"/>
    </source>
</evidence>
<dbReference type="CDD" id="cd16343">
    <property type="entry name" value="LMWPTP"/>
    <property type="match status" value="1"/>
</dbReference>
<keyword evidence="4" id="KW-0378">Hydrolase</keyword>
<comment type="subcellular location">
    <subcellularLocation>
        <location evidence="1">Cytoplasm</location>
    </subcellularLocation>
</comment>
<dbReference type="Proteomes" id="UP000054560">
    <property type="component" value="Unassembled WGS sequence"/>
</dbReference>
<dbReference type="PANTHER" id="PTHR11717">
    <property type="entry name" value="LOW MOLECULAR WEIGHT PROTEIN TYROSINE PHOSPHATASE"/>
    <property type="match status" value="1"/>
</dbReference>
<sequence>MVKSVLFCCLGNICRSPMAEAVFISVLKEQGLRDQWKVDSAGTAGYHIGSKPDSRSAACCKSHGVPVDSRARQVTVQDFSDFDFVLCMDTSNLDDLQRLAKKNKNAAATISLFGSYDPEGESIIEDPYY</sequence>
<evidence type="ECO:0000256" key="6">
    <source>
        <dbReference type="PIRSR" id="PIRSR617867-1"/>
    </source>
</evidence>
<dbReference type="AlphaFoldDB" id="A0A0L0FMA2"/>
<dbReference type="PRINTS" id="PR00720">
    <property type="entry name" value="MAMMALPTPASE"/>
</dbReference>
<comment type="similarity">
    <text evidence="2">Belongs to the low molecular weight phosphotyrosine protein phosphatase family.</text>
</comment>
<dbReference type="GO" id="GO:0004726">
    <property type="term" value="F:non-membrane spanning protein tyrosine phosphatase activity"/>
    <property type="evidence" value="ECO:0007669"/>
    <property type="project" value="InterPro"/>
</dbReference>
<dbReference type="SUPFAM" id="SSF52788">
    <property type="entry name" value="Phosphotyrosine protein phosphatases I"/>
    <property type="match status" value="1"/>
</dbReference>
<feature type="active site" description="Nucleophile" evidence="6">
    <location>
        <position position="9"/>
    </location>
</feature>
<evidence type="ECO:0000256" key="4">
    <source>
        <dbReference type="ARBA" id="ARBA00022801"/>
    </source>
</evidence>
<evidence type="ECO:0000256" key="3">
    <source>
        <dbReference type="ARBA" id="ARBA00022490"/>
    </source>
</evidence>
<evidence type="ECO:0000256" key="2">
    <source>
        <dbReference type="ARBA" id="ARBA00011063"/>
    </source>
</evidence>
<evidence type="ECO:0000256" key="5">
    <source>
        <dbReference type="ARBA" id="ARBA00022912"/>
    </source>
</evidence>
<dbReference type="EMBL" id="KQ242684">
    <property type="protein sequence ID" value="KNC77601.1"/>
    <property type="molecule type" value="Genomic_DNA"/>
</dbReference>
<dbReference type="SMART" id="SM00226">
    <property type="entry name" value="LMWPc"/>
    <property type="match status" value="1"/>
</dbReference>
<keyword evidence="9" id="KW-1185">Reference proteome</keyword>
<feature type="domain" description="Phosphotyrosine protein phosphatase I" evidence="7">
    <location>
        <begin position="3"/>
        <end position="129"/>
    </location>
</feature>